<dbReference type="GO" id="GO:0005794">
    <property type="term" value="C:Golgi apparatus"/>
    <property type="evidence" value="ECO:0007669"/>
    <property type="project" value="TreeGrafter"/>
</dbReference>
<keyword evidence="14" id="KW-1185">Reference proteome</keyword>
<dbReference type="PANTHER" id="PTHR22883:SF301">
    <property type="entry name" value="PALMITOYLTRANSFERASE ZDHHC12"/>
    <property type="match status" value="1"/>
</dbReference>
<sequence>MGAGGLWVRSAHTALSGGLTLGLFLHRTGEPPRSFVWDYLSDLQKEAERGAVLQPAIFVALLGCSVLLYFRVSLMDPGFVRAEEEADKSEEQCMVIPQVSSSVKMRRCGYCMVKQPMRAKHCQLCQRCVRRYDHHCPWIENCVGEKNHPLFIVYLSVQLVVLLWGGHVAWSGLYFKQSWEWLRHNIFLLISFLLIVIFTIVVLLLLISHLYLISCNTTTWEFMSYHRISYLRHSELENPFDQGVIRNLWRFFCSCHLTAWEKIYFHRSNEPV</sequence>
<dbReference type="InterPro" id="IPR039859">
    <property type="entry name" value="PFA4/ZDH16/20/ERF2-like"/>
</dbReference>
<dbReference type="PROSITE" id="PS50216">
    <property type="entry name" value="DHHC"/>
    <property type="match status" value="1"/>
</dbReference>
<evidence type="ECO:0000256" key="6">
    <source>
        <dbReference type="ARBA" id="ARBA00023136"/>
    </source>
</evidence>
<reference evidence="13" key="2">
    <citation type="submission" date="2025-09" db="UniProtKB">
        <authorList>
            <consortium name="Ensembl"/>
        </authorList>
    </citation>
    <scope>IDENTIFICATION</scope>
</reference>
<keyword evidence="7" id="KW-0564">Palmitate</keyword>
<feature type="transmembrane region" description="Helical" evidence="11">
    <location>
        <begin position="187"/>
        <end position="212"/>
    </location>
</feature>
<keyword evidence="4 11" id="KW-0812">Transmembrane</keyword>
<evidence type="ECO:0000313" key="13">
    <source>
        <dbReference type="Ensembl" id="ENSPCLP00000016096.1"/>
    </source>
</evidence>
<protein>
    <recommendedName>
        <fullName evidence="11">Palmitoyltransferase</fullName>
        <ecNumber evidence="11">2.3.1.225</ecNumber>
    </recommendedName>
</protein>
<evidence type="ECO:0000256" key="9">
    <source>
        <dbReference type="ARBA" id="ARBA00023315"/>
    </source>
</evidence>
<proteinExistence type="inferred from homology"/>
<feature type="domain" description="Palmitoyltransferase DHHC" evidence="12">
    <location>
        <begin position="106"/>
        <end position="225"/>
    </location>
</feature>
<comment type="subcellular location">
    <subcellularLocation>
        <location evidence="1">Endomembrane system</location>
        <topology evidence="1">Multi-pass membrane protein</topology>
    </subcellularLocation>
</comment>
<comment type="similarity">
    <text evidence="2 11">Belongs to the DHHC palmitoyltransferase family.</text>
</comment>
<reference evidence="13" key="1">
    <citation type="submission" date="2025-08" db="UniProtKB">
        <authorList>
            <consortium name="Ensembl"/>
        </authorList>
    </citation>
    <scope>IDENTIFICATION</scope>
</reference>
<evidence type="ECO:0000256" key="3">
    <source>
        <dbReference type="ARBA" id="ARBA00022679"/>
    </source>
</evidence>
<evidence type="ECO:0000313" key="14">
    <source>
        <dbReference type="Proteomes" id="UP000472261"/>
    </source>
</evidence>
<evidence type="ECO:0000256" key="10">
    <source>
        <dbReference type="ARBA" id="ARBA00047790"/>
    </source>
</evidence>
<keyword evidence="6 11" id="KW-0472">Membrane</keyword>
<evidence type="ECO:0000259" key="12">
    <source>
        <dbReference type="Pfam" id="PF01529"/>
    </source>
</evidence>
<dbReference type="Ensembl" id="ENSPCLT00000021197.1">
    <property type="protein sequence ID" value="ENSPCLP00000016096.1"/>
    <property type="gene ID" value="ENSPCLG00000013094.1"/>
</dbReference>
<dbReference type="InterPro" id="IPR001594">
    <property type="entry name" value="Palmitoyltrfase_DHHC"/>
</dbReference>
<organism evidence="13 14">
    <name type="scientific">Phasianus colchicus</name>
    <name type="common">Common pheasant</name>
    <dbReference type="NCBI Taxonomy" id="9054"/>
    <lineage>
        <taxon>Eukaryota</taxon>
        <taxon>Metazoa</taxon>
        <taxon>Chordata</taxon>
        <taxon>Craniata</taxon>
        <taxon>Vertebrata</taxon>
        <taxon>Euteleostomi</taxon>
        <taxon>Archelosauria</taxon>
        <taxon>Archosauria</taxon>
        <taxon>Dinosauria</taxon>
        <taxon>Saurischia</taxon>
        <taxon>Theropoda</taxon>
        <taxon>Coelurosauria</taxon>
        <taxon>Aves</taxon>
        <taxon>Neognathae</taxon>
        <taxon>Galloanserae</taxon>
        <taxon>Galliformes</taxon>
        <taxon>Phasianidae</taxon>
        <taxon>Phasianinae</taxon>
        <taxon>Phasianus</taxon>
    </lineage>
</organism>
<evidence type="ECO:0000256" key="1">
    <source>
        <dbReference type="ARBA" id="ARBA00004127"/>
    </source>
</evidence>
<dbReference type="AlphaFoldDB" id="A0A669QPN3"/>
<dbReference type="Pfam" id="PF01529">
    <property type="entry name" value="DHHC"/>
    <property type="match status" value="1"/>
</dbReference>
<comment type="catalytic activity">
    <reaction evidence="10">
        <text>L-cysteinyl-[protein] + hexadecanoyl-CoA = S-hexadecanoyl-L-cysteinyl-[protein] + CoA</text>
        <dbReference type="Rhea" id="RHEA:36683"/>
        <dbReference type="Rhea" id="RHEA-COMP:10131"/>
        <dbReference type="Rhea" id="RHEA-COMP:11032"/>
        <dbReference type="ChEBI" id="CHEBI:29950"/>
        <dbReference type="ChEBI" id="CHEBI:57287"/>
        <dbReference type="ChEBI" id="CHEBI:57379"/>
        <dbReference type="ChEBI" id="CHEBI:74151"/>
        <dbReference type="EC" id="2.3.1.225"/>
    </reaction>
    <physiologicalReaction direction="left-to-right" evidence="10">
        <dbReference type="Rhea" id="RHEA:36684"/>
    </physiologicalReaction>
</comment>
<accession>A0A669QPN3</accession>
<keyword evidence="9 11" id="KW-0012">Acyltransferase</keyword>
<evidence type="ECO:0000256" key="5">
    <source>
        <dbReference type="ARBA" id="ARBA00022989"/>
    </source>
</evidence>
<dbReference type="GO" id="GO:0006612">
    <property type="term" value="P:protein targeting to membrane"/>
    <property type="evidence" value="ECO:0007669"/>
    <property type="project" value="TreeGrafter"/>
</dbReference>
<dbReference type="OMA" id="FISPHRI"/>
<keyword evidence="3 11" id="KW-0808">Transferase</keyword>
<keyword evidence="8" id="KW-0449">Lipoprotein</keyword>
<dbReference type="EC" id="2.3.1.225" evidence="11"/>
<dbReference type="GO" id="GO:0019706">
    <property type="term" value="F:protein-cysteine S-palmitoyltransferase activity"/>
    <property type="evidence" value="ECO:0007669"/>
    <property type="project" value="UniProtKB-EC"/>
</dbReference>
<dbReference type="PANTHER" id="PTHR22883">
    <property type="entry name" value="ZINC FINGER DHHC DOMAIN CONTAINING PROTEIN"/>
    <property type="match status" value="1"/>
</dbReference>
<feature type="transmembrane region" description="Helical" evidence="11">
    <location>
        <begin position="151"/>
        <end position="175"/>
    </location>
</feature>
<evidence type="ECO:0000256" key="7">
    <source>
        <dbReference type="ARBA" id="ARBA00023139"/>
    </source>
</evidence>
<feature type="transmembrane region" description="Helical" evidence="11">
    <location>
        <begin position="51"/>
        <end position="70"/>
    </location>
</feature>
<keyword evidence="5 11" id="KW-1133">Transmembrane helix</keyword>
<evidence type="ECO:0000256" key="4">
    <source>
        <dbReference type="ARBA" id="ARBA00022692"/>
    </source>
</evidence>
<comment type="domain">
    <text evidence="11">The DHHC domain is required for palmitoyltransferase activity.</text>
</comment>
<evidence type="ECO:0000256" key="2">
    <source>
        <dbReference type="ARBA" id="ARBA00008574"/>
    </source>
</evidence>
<evidence type="ECO:0000256" key="8">
    <source>
        <dbReference type="ARBA" id="ARBA00023288"/>
    </source>
</evidence>
<evidence type="ECO:0000256" key="11">
    <source>
        <dbReference type="RuleBase" id="RU079119"/>
    </source>
</evidence>
<name>A0A669QPN3_PHACC</name>
<dbReference type="Proteomes" id="UP000472261">
    <property type="component" value="Unplaced"/>
</dbReference>
<dbReference type="GO" id="GO:0005783">
    <property type="term" value="C:endoplasmic reticulum"/>
    <property type="evidence" value="ECO:0007669"/>
    <property type="project" value="TreeGrafter"/>
</dbReference>